<comment type="similarity">
    <text evidence="2">Belongs to the NOP5/NOP56 family.</text>
</comment>
<accession>A0ABN7SQ92</accession>
<protein>
    <submittedName>
        <fullName evidence="8">Oidioi.mRNA.OKI2018_I69.chr1.g2160.t1.cds</fullName>
    </submittedName>
</protein>
<feature type="compositionally biased region" description="Basic and acidic residues" evidence="6">
    <location>
        <begin position="438"/>
        <end position="451"/>
    </location>
</feature>
<keyword evidence="3" id="KW-0690">Ribosome biogenesis</keyword>
<evidence type="ECO:0000259" key="7">
    <source>
        <dbReference type="PROSITE" id="PS51358"/>
    </source>
</evidence>
<dbReference type="Gene3D" id="1.10.246.90">
    <property type="entry name" value="Nop domain"/>
    <property type="match status" value="1"/>
</dbReference>
<dbReference type="InterPro" id="IPR012976">
    <property type="entry name" value="NOSIC"/>
</dbReference>
<dbReference type="SMART" id="SM00931">
    <property type="entry name" value="NOSIC"/>
    <property type="match status" value="1"/>
</dbReference>
<proteinExistence type="inferred from homology"/>
<comment type="subcellular location">
    <subcellularLocation>
        <location evidence="1">Nucleus</location>
        <location evidence="1">Nucleolus</location>
    </subcellularLocation>
</comment>
<dbReference type="SUPFAM" id="SSF89124">
    <property type="entry name" value="Nop domain"/>
    <property type="match status" value="1"/>
</dbReference>
<sequence length="500" mass="56105">MPLNVLYESPVGFALFQVLDEGKIADVSDVEQLFKDPSQLSGVLQLKKFKKFTDQVEATQAAVSLTEGKAPKTLKKMLKKLVNEDVIETLAVSDTKLGSMIREQIGLECIHSPAIHELTRGIREHLVEMTGIQESERSAMALGLAHSLSRYKLKFSPDKVDTMIVQAISLLDDLDKELNNYIMRVREWYGWHFPEMGKVVTDNLAYAKTIIKMQYRVNCSETDFSDILPEDIEEQVKELAEVSMGTDISEDDLENILALAEQVVEITAYRAQLFEYLKNRMAAIAPNLTVLLGELVGARLIAHAGSLLNLAKHPASTVQILGAEKALFRALKTKQDTPKYGLIYHASMVGQAAPKHKGKISRMLAAKAALAIRYDALCEGDDETNVDFAIEARQQLEKRAKELELRKAKISGGRKSAGGDKYRHKSDVVTYDAAADNTFKRKQEKVEESPKPKKMKKVKEEASEESVKTEPETEDTPKKEKKDKKKKKKKDKVKEEPEEE</sequence>
<evidence type="ECO:0000256" key="6">
    <source>
        <dbReference type="SAM" id="MobiDB-lite"/>
    </source>
</evidence>
<evidence type="ECO:0000256" key="4">
    <source>
        <dbReference type="ARBA" id="ARBA00023242"/>
    </source>
</evidence>
<evidence type="ECO:0000313" key="8">
    <source>
        <dbReference type="EMBL" id="CAG5105476.1"/>
    </source>
</evidence>
<organism evidence="8 9">
    <name type="scientific">Oikopleura dioica</name>
    <name type="common">Tunicate</name>
    <dbReference type="NCBI Taxonomy" id="34765"/>
    <lineage>
        <taxon>Eukaryota</taxon>
        <taxon>Metazoa</taxon>
        <taxon>Chordata</taxon>
        <taxon>Tunicata</taxon>
        <taxon>Appendicularia</taxon>
        <taxon>Copelata</taxon>
        <taxon>Oikopleuridae</taxon>
        <taxon>Oikopleura</taxon>
    </lineage>
</organism>
<evidence type="ECO:0000256" key="5">
    <source>
        <dbReference type="SAM" id="Coils"/>
    </source>
</evidence>
<gene>
    <name evidence="8" type="ORF">OKIOD_LOCUS10925</name>
</gene>
<dbReference type="PANTHER" id="PTHR10894:SF1">
    <property type="entry name" value="NUCLEOLAR PROTEIN 58"/>
    <property type="match status" value="1"/>
</dbReference>
<dbReference type="Gene3D" id="1.10.287.4070">
    <property type="match status" value="1"/>
</dbReference>
<dbReference type="Proteomes" id="UP001158576">
    <property type="component" value="Chromosome 1"/>
</dbReference>
<evidence type="ECO:0000256" key="3">
    <source>
        <dbReference type="ARBA" id="ARBA00022517"/>
    </source>
</evidence>
<dbReference type="EMBL" id="OU015566">
    <property type="protein sequence ID" value="CAG5105476.1"/>
    <property type="molecule type" value="Genomic_DNA"/>
</dbReference>
<name>A0ABN7SQ92_OIKDI</name>
<dbReference type="InterPro" id="IPR045056">
    <property type="entry name" value="Nop56/Nop58"/>
</dbReference>
<evidence type="ECO:0000313" key="9">
    <source>
        <dbReference type="Proteomes" id="UP001158576"/>
    </source>
</evidence>
<feature type="compositionally biased region" description="Basic and acidic residues" evidence="6">
    <location>
        <begin position="458"/>
        <end position="480"/>
    </location>
</feature>
<evidence type="ECO:0000256" key="2">
    <source>
        <dbReference type="ARBA" id="ARBA00009211"/>
    </source>
</evidence>
<feature type="compositionally biased region" description="Basic residues" evidence="6">
    <location>
        <begin position="481"/>
        <end position="491"/>
    </location>
</feature>
<dbReference type="Pfam" id="PF01798">
    <property type="entry name" value="Nop"/>
    <property type="match status" value="1"/>
</dbReference>
<feature type="region of interest" description="Disordered" evidence="6">
    <location>
        <begin position="437"/>
        <end position="500"/>
    </location>
</feature>
<dbReference type="InterPro" id="IPR042239">
    <property type="entry name" value="Nop_C"/>
</dbReference>
<keyword evidence="9" id="KW-1185">Reference proteome</keyword>
<dbReference type="PANTHER" id="PTHR10894">
    <property type="entry name" value="NUCLEOLAR PROTEIN 5 NUCLEOLAR PROTEIN NOP5 NOP58"/>
    <property type="match status" value="1"/>
</dbReference>
<dbReference type="InterPro" id="IPR002687">
    <property type="entry name" value="Nop_dom"/>
</dbReference>
<keyword evidence="5" id="KW-0175">Coiled coil</keyword>
<dbReference type="Pfam" id="PF08156">
    <property type="entry name" value="NOP5NT"/>
    <property type="match status" value="1"/>
</dbReference>
<feature type="domain" description="Nop" evidence="7">
    <location>
        <begin position="284"/>
        <end position="405"/>
    </location>
</feature>
<dbReference type="InterPro" id="IPR036070">
    <property type="entry name" value="Nop_dom_sf"/>
</dbReference>
<dbReference type="InterPro" id="IPR012974">
    <property type="entry name" value="NOP58/56_N"/>
</dbReference>
<dbReference type="PROSITE" id="PS51358">
    <property type="entry name" value="NOP"/>
    <property type="match status" value="1"/>
</dbReference>
<reference evidence="8 9" key="1">
    <citation type="submission" date="2021-04" db="EMBL/GenBank/DDBJ databases">
        <authorList>
            <person name="Bliznina A."/>
        </authorList>
    </citation>
    <scope>NUCLEOTIDE SEQUENCE [LARGE SCALE GENOMIC DNA]</scope>
</reference>
<feature type="coiled-coil region" evidence="5">
    <location>
        <begin position="386"/>
        <end position="413"/>
    </location>
</feature>
<evidence type="ECO:0000256" key="1">
    <source>
        <dbReference type="ARBA" id="ARBA00004604"/>
    </source>
</evidence>
<keyword evidence="4" id="KW-0539">Nucleus</keyword>